<keyword evidence="7" id="KW-1185">Reference proteome</keyword>
<dbReference type="EMBL" id="JAFNJU010000001">
    <property type="protein sequence ID" value="MBO1263464.1"/>
    <property type="molecule type" value="Genomic_DNA"/>
</dbReference>
<dbReference type="Proteomes" id="UP000664218">
    <property type="component" value="Unassembled WGS sequence"/>
</dbReference>
<organism evidence="6 7">
    <name type="scientific">Proteiniclasticum aestuarii</name>
    <dbReference type="NCBI Taxonomy" id="2817862"/>
    <lineage>
        <taxon>Bacteria</taxon>
        <taxon>Bacillati</taxon>
        <taxon>Bacillota</taxon>
        <taxon>Clostridia</taxon>
        <taxon>Eubacteriales</taxon>
        <taxon>Clostridiaceae</taxon>
        <taxon>Proteiniclasticum</taxon>
    </lineage>
</organism>
<evidence type="ECO:0000256" key="1">
    <source>
        <dbReference type="ARBA" id="ARBA00004141"/>
    </source>
</evidence>
<comment type="subcellular location">
    <subcellularLocation>
        <location evidence="1">Membrane</location>
        <topology evidence="1">Multi-pass membrane protein</topology>
    </subcellularLocation>
</comment>
<dbReference type="SUPFAM" id="SSF141322">
    <property type="entry name" value="NfeD domain-like"/>
    <property type="match status" value="1"/>
</dbReference>
<evidence type="ECO:0000256" key="3">
    <source>
        <dbReference type="ARBA" id="ARBA00022989"/>
    </source>
</evidence>
<dbReference type="RefSeq" id="WP_207597987.1">
    <property type="nucleotide sequence ID" value="NZ_JAFNJU010000001.1"/>
</dbReference>
<dbReference type="InterPro" id="IPR012340">
    <property type="entry name" value="NA-bd_OB-fold"/>
</dbReference>
<reference evidence="6" key="1">
    <citation type="submission" date="2021-03" db="EMBL/GenBank/DDBJ databases">
        <title>Proteiniclasticum marinus sp. nov., isolated from tidal flat sediment.</title>
        <authorList>
            <person name="Namirimu T."/>
            <person name="Yang J.-A."/>
            <person name="Yang S.-H."/>
            <person name="Kim Y.-J."/>
            <person name="Kwon K.K."/>
        </authorList>
    </citation>
    <scope>NUCLEOTIDE SEQUENCE</scope>
    <source>
        <strain evidence="6">SCR006</strain>
    </source>
</reference>
<evidence type="ECO:0000313" key="6">
    <source>
        <dbReference type="EMBL" id="MBO1263464.1"/>
    </source>
</evidence>
<sequence length="90" mass="9830">MPIRNFFKKLVLSMGETPERGYTAAKPGLKEYIGKTGIAKTTLRPSGTAIFDGELVDVVTLGEFIEAGTEILVTSVEGMRVIVKENQKEL</sequence>
<accession>A0A939H6N9</accession>
<dbReference type="InterPro" id="IPR052165">
    <property type="entry name" value="Membrane_assoc_protease"/>
</dbReference>
<evidence type="ECO:0000256" key="2">
    <source>
        <dbReference type="ARBA" id="ARBA00022692"/>
    </source>
</evidence>
<dbReference type="GO" id="GO:0005886">
    <property type="term" value="C:plasma membrane"/>
    <property type="evidence" value="ECO:0007669"/>
    <property type="project" value="TreeGrafter"/>
</dbReference>
<keyword evidence="2" id="KW-0812">Transmembrane</keyword>
<dbReference type="AlphaFoldDB" id="A0A939H6N9"/>
<keyword evidence="3" id="KW-1133">Transmembrane helix</keyword>
<evidence type="ECO:0000313" key="7">
    <source>
        <dbReference type="Proteomes" id="UP000664218"/>
    </source>
</evidence>
<dbReference type="Pfam" id="PF01957">
    <property type="entry name" value="NfeD"/>
    <property type="match status" value="1"/>
</dbReference>
<comment type="caution">
    <text evidence="6">The sequence shown here is derived from an EMBL/GenBank/DDBJ whole genome shotgun (WGS) entry which is preliminary data.</text>
</comment>
<evidence type="ECO:0000256" key="4">
    <source>
        <dbReference type="ARBA" id="ARBA00023136"/>
    </source>
</evidence>
<dbReference type="Gene3D" id="2.40.50.140">
    <property type="entry name" value="Nucleic acid-binding proteins"/>
    <property type="match status" value="1"/>
</dbReference>
<dbReference type="PANTHER" id="PTHR33507:SF3">
    <property type="entry name" value="INNER MEMBRANE PROTEIN YBBJ"/>
    <property type="match status" value="1"/>
</dbReference>
<proteinExistence type="predicted"/>
<protein>
    <submittedName>
        <fullName evidence="6">NfeD family protein</fullName>
    </submittedName>
</protein>
<evidence type="ECO:0000259" key="5">
    <source>
        <dbReference type="Pfam" id="PF01957"/>
    </source>
</evidence>
<dbReference type="InterPro" id="IPR002810">
    <property type="entry name" value="NfeD-like_C"/>
</dbReference>
<dbReference type="PANTHER" id="PTHR33507">
    <property type="entry name" value="INNER MEMBRANE PROTEIN YBBJ"/>
    <property type="match status" value="1"/>
</dbReference>
<gene>
    <name evidence="6" type="ORF">J3A84_00225</name>
</gene>
<feature type="domain" description="NfeD-like C-terminal" evidence="5">
    <location>
        <begin position="30"/>
        <end position="84"/>
    </location>
</feature>
<keyword evidence="4" id="KW-0472">Membrane</keyword>
<name>A0A939H6N9_9CLOT</name>